<keyword evidence="3" id="KW-1185">Reference proteome</keyword>
<dbReference type="RefSeq" id="WP_238156239.1">
    <property type="nucleotide sequence ID" value="NZ_PHHE01000001.1"/>
</dbReference>
<keyword evidence="1" id="KW-0472">Membrane</keyword>
<feature type="transmembrane region" description="Helical" evidence="1">
    <location>
        <begin position="85"/>
        <end position="104"/>
    </location>
</feature>
<proteinExistence type="predicted"/>
<evidence type="ECO:0000313" key="3">
    <source>
        <dbReference type="Proteomes" id="UP000232455"/>
    </source>
</evidence>
<feature type="transmembrane region" description="Helical" evidence="1">
    <location>
        <begin position="110"/>
        <end position="131"/>
    </location>
</feature>
<keyword evidence="1" id="KW-1133">Transmembrane helix</keyword>
<evidence type="ECO:0000256" key="1">
    <source>
        <dbReference type="SAM" id="Phobius"/>
    </source>
</evidence>
<protein>
    <submittedName>
        <fullName evidence="2">Uncharacterized protein</fullName>
    </submittedName>
</protein>
<gene>
    <name evidence="2" type="ORF">ATI02_6197</name>
</gene>
<organism evidence="2 3">
    <name type="scientific">Pseudomonas baetica</name>
    <dbReference type="NCBI Taxonomy" id="674054"/>
    <lineage>
        <taxon>Bacteria</taxon>
        <taxon>Pseudomonadati</taxon>
        <taxon>Pseudomonadota</taxon>
        <taxon>Gammaproteobacteria</taxon>
        <taxon>Pseudomonadales</taxon>
        <taxon>Pseudomonadaceae</taxon>
        <taxon>Pseudomonas</taxon>
    </lineage>
</organism>
<reference evidence="2 3" key="1">
    <citation type="submission" date="2017-11" db="EMBL/GenBank/DDBJ databases">
        <title>Genome sequencing of a diverse group of Pseudomonas species.</title>
        <authorList>
            <person name="Loper J."/>
        </authorList>
    </citation>
    <scope>NUCLEOTIDE SEQUENCE [LARGE SCALE GENOMIC DNA]</scope>
    <source>
        <strain evidence="2 3">LMG 25716</strain>
    </source>
</reference>
<keyword evidence="1" id="KW-0812">Transmembrane</keyword>
<comment type="caution">
    <text evidence="2">The sequence shown here is derived from an EMBL/GenBank/DDBJ whole genome shotgun (WGS) entry which is preliminary data.</text>
</comment>
<accession>A0ABX4Q8F6</accession>
<sequence>MITRLQALKLIQIAVALPAYTVPATTTIGFTLWAVITLPINLFTGQFSSAWLWVFLGVTLLSFSQWACWSIFADGLEDDPPVRHLPLLLLGMLITLLMGAVAWITFHASLGGLMCGSQGIAACLLLVINLIRKKSSSFEP</sequence>
<dbReference type="EMBL" id="PHHE01000001">
    <property type="protein sequence ID" value="PKA73084.1"/>
    <property type="molecule type" value="Genomic_DNA"/>
</dbReference>
<feature type="transmembrane region" description="Helical" evidence="1">
    <location>
        <begin position="12"/>
        <end position="38"/>
    </location>
</feature>
<name>A0ABX4Q8F6_9PSED</name>
<feature type="transmembrane region" description="Helical" evidence="1">
    <location>
        <begin position="50"/>
        <end position="73"/>
    </location>
</feature>
<dbReference type="Proteomes" id="UP000232455">
    <property type="component" value="Unassembled WGS sequence"/>
</dbReference>
<evidence type="ECO:0000313" key="2">
    <source>
        <dbReference type="EMBL" id="PKA73084.1"/>
    </source>
</evidence>